<feature type="domain" description="Histidine kinase" evidence="5">
    <location>
        <begin position="983"/>
        <end position="1224"/>
    </location>
</feature>
<dbReference type="CDD" id="cd00082">
    <property type="entry name" value="HisKA"/>
    <property type="match status" value="1"/>
</dbReference>
<reference evidence="6" key="1">
    <citation type="submission" date="2022-01" db="EMBL/GenBank/DDBJ databases">
        <authorList>
            <person name="Jo J.-H."/>
            <person name="Im W.-T."/>
        </authorList>
    </citation>
    <scope>NUCLEOTIDE SEQUENCE</scope>
    <source>
        <strain evidence="6">NA20</strain>
    </source>
</reference>
<comment type="caution">
    <text evidence="6">The sequence shown here is derived from an EMBL/GenBank/DDBJ whole genome shotgun (WGS) entry which is preliminary data.</text>
</comment>
<dbReference type="PROSITE" id="PS50109">
    <property type="entry name" value="HIS_KIN"/>
    <property type="match status" value="1"/>
</dbReference>
<dbReference type="PRINTS" id="PR00344">
    <property type="entry name" value="BCTRLSENSOR"/>
</dbReference>
<dbReference type="InterPro" id="IPR011123">
    <property type="entry name" value="Y_Y_Y"/>
</dbReference>
<dbReference type="Gene3D" id="1.10.287.130">
    <property type="match status" value="1"/>
</dbReference>
<keyword evidence="4" id="KW-1133">Transmembrane helix</keyword>
<keyword evidence="6" id="KW-0067">ATP-binding</keyword>
<dbReference type="SUPFAM" id="SSF63829">
    <property type="entry name" value="Calcium-dependent phosphotriesterase"/>
    <property type="match status" value="3"/>
</dbReference>
<dbReference type="InterPro" id="IPR003661">
    <property type="entry name" value="HisK_dim/P_dom"/>
</dbReference>
<comment type="catalytic activity">
    <reaction evidence="1">
        <text>ATP + protein L-histidine = ADP + protein N-phospho-L-histidine.</text>
        <dbReference type="EC" id="2.7.13.3"/>
    </reaction>
</comment>
<dbReference type="RefSeq" id="WP_237868510.1">
    <property type="nucleotide sequence ID" value="NZ_JAKLTR010000002.1"/>
</dbReference>
<dbReference type="GO" id="GO:0005524">
    <property type="term" value="F:ATP binding"/>
    <property type="evidence" value="ECO:0007669"/>
    <property type="project" value="UniProtKB-KW"/>
</dbReference>
<dbReference type="Gene3D" id="2.60.40.10">
    <property type="entry name" value="Immunoglobulins"/>
    <property type="match status" value="1"/>
</dbReference>
<dbReference type="EMBL" id="JAKLTR010000002">
    <property type="protein sequence ID" value="MCG2613281.1"/>
    <property type="molecule type" value="Genomic_DNA"/>
</dbReference>
<keyword evidence="4" id="KW-0472">Membrane</keyword>
<dbReference type="PROSITE" id="PS51257">
    <property type="entry name" value="PROKAR_LIPOPROTEIN"/>
    <property type="match status" value="1"/>
</dbReference>
<keyword evidence="6" id="KW-0547">Nucleotide-binding</keyword>
<dbReference type="EC" id="2.7.13.3" evidence="2"/>
<sequence length="1224" mass="134861">MRKLIQQTAQFLFISIGIAAVTSCNDTPRDVPLAADKLAFPQPVTTALQFADTVQLKWDTIKKGSIRPVVKRLDLDALPSFPYDSTGFKKLSKAPEITRFDFSKLPERSINLDTLTSRPLHFKTIMISPGALKKVSPEWQNTNPTAIADFGAKQGVPIEFASSTFKDRNGLIWIGGRAGLFRYDGVNLQTIIPRENPGITAISEDKKGRIWFAAEGGIAFADLEKSTVGIAYEIGVTPTRMSNLTEDDNGNIWLGNTFGTGIAVIDPENQTYKLVGGSGNFIIDKSTDAIKDQDGNIWAITSGTGISIINQKTGKVRQIRKEHGLATDTVTAIMQAKNGNIWVGLFGFRIDEIDLKSGTIKHYGTANGLPASGTSKIIEDDRGRIWTAGLNGVRILDPVTQQIKWINSKRGFTSEWPIGFAQDNNKRMWVPTISGTHVIDAGGESTMPLGKEQVISLTEDAIGNIWVGSTIGIMLIDAQRNTVRKLDQAHGLAHDFVQSFTEQNQKMMVSTNGGFDIIDPVKKTIEHTGRKEGLTNDTVYSVLQDRKERTWFTGPSNGIDIIDSARTMILHTEHENGLNDDNIADALEDNDGAVWIAGYGGGGIGIIDPATTSIQLLNNLSGLRETSAKAMMKDQYGRIWIGTSKGLHIIDKQKQTVTTLTTKEGLPSDNILSILAYKNSVLVGTNRSNGLITPPPYNADSAGNKWIVEIQKGSELLKREQVNSWKVDAITEKGEYLWGDNGLVILNGIKPSNDSILTYITGFSLMNKPQYFKQPFVFSDKDSLTIGDSTYAKGQLPPDSGYASRKDLKWDNTTGPYNLPEKLTIPFTKNYMQFNFVQANSGLNGTPEYIYILEGIDKDWSKPTTNTFSENYLNLGPGDYTFKVTSKGYNGKWGTPVSFSFSISPPWYKTWWFYALVVIAAAALLRMYIVYRSRRLQRENKMLDEKVTLRTKQLQQSIEELKTTQSQLVQSEKMASLGELTAGIAHEIQNPLNFVNNFSDVNTELLAEVKEELSKGNLNEVSLLVDSLIENEKKINHHGKRADGIVRGMLQHSRKSTGEKEVTDINLLVDEYIRLCYHGLRAKDKSFNAKIETDLDPAAGKIAVIPQDLGRVVLNLLTNAFYAVDHKKKTGAAGQAGFQPSVHVSTKRTGDKVLIKIKDNGEGISQEVLGKIFQPFFTTKPTGQGTGLGLSLSYDIITKAHGGELNVETKEGEGTTFIIQLNAS</sequence>
<dbReference type="InterPro" id="IPR015943">
    <property type="entry name" value="WD40/YVTN_repeat-like_dom_sf"/>
</dbReference>
<keyword evidence="3" id="KW-0597">Phosphoprotein</keyword>
<dbReference type="SUPFAM" id="SSF55874">
    <property type="entry name" value="ATPase domain of HSP90 chaperone/DNA topoisomerase II/histidine kinase"/>
    <property type="match status" value="1"/>
</dbReference>
<dbReference type="Proteomes" id="UP001165367">
    <property type="component" value="Unassembled WGS sequence"/>
</dbReference>
<dbReference type="InterPro" id="IPR036097">
    <property type="entry name" value="HisK_dim/P_sf"/>
</dbReference>
<evidence type="ECO:0000313" key="6">
    <source>
        <dbReference type="EMBL" id="MCG2613281.1"/>
    </source>
</evidence>
<dbReference type="Gene3D" id="2.130.10.10">
    <property type="entry name" value="YVTN repeat-like/Quinoprotein amine dehydrogenase"/>
    <property type="match status" value="3"/>
</dbReference>
<dbReference type="SUPFAM" id="SSF47384">
    <property type="entry name" value="Homodimeric domain of signal transducing histidine kinase"/>
    <property type="match status" value="1"/>
</dbReference>
<dbReference type="InterPro" id="IPR036890">
    <property type="entry name" value="HATPase_C_sf"/>
</dbReference>
<dbReference type="InterPro" id="IPR013783">
    <property type="entry name" value="Ig-like_fold"/>
</dbReference>
<accession>A0ABS9KLT1</accession>
<dbReference type="PANTHER" id="PTHR43547">
    <property type="entry name" value="TWO-COMPONENT HISTIDINE KINASE"/>
    <property type="match status" value="1"/>
</dbReference>
<dbReference type="Pfam" id="PF07495">
    <property type="entry name" value="Y_Y_Y"/>
    <property type="match status" value="1"/>
</dbReference>
<dbReference type="InterPro" id="IPR004358">
    <property type="entry name" value="Sig_transdc_His_kin-like_C"/>
</dbReference>
<dbReference type="InterPro" id="IPR003594">
    <property type="entry name" value="HATPase_dom"/>
</dbReference>
<name>A0ABS9KLT1_9BACT</name>
<evidence type="ECO:0000256" key="2">
    <source>
        <dbReference type="ARBA" id="ARBA00012438"/>
    </source>
</evidence>
<dbReference type="InterPro" id="IPR011110">
    <property type="entry name" value="Reg_prop"/>
</dbReference>
<proteinExistence type="predicted"/>
<dbReference type="SMART" id="SM00387">
    <property type="entry name" value="HATPase_c"/>
    <property type="match status" value="1"/>
</dbReference>
<keyword evidence="7" id="KW-1185">Reference proteome</keyword>
<keyword evidence="4" id="KW-0812">Transmembrane</keyword>
<dbReference type="Pfam" id="PF02518">
    <property type="entry name" value="HATPase_c"/>
    <property type="match status" value="1"/>
</dbReference>
<evidence type="ECO:0000256" key="3">
    <source>
        <dbReference type="ARBA" id="ARBA00022553"/>
    </source>
</evidence>
<dbReference type="InterPro" id="IPR005467">
    <property type="entry name" value="His_kinase_dom"/>
</dbReference>
<evidence type="ECO:0000259" key="5">
    <source>
        <dbReference type="PROSITE" id="PS50109"/>
    </source>
</evidence>
<dbReference type="Pfam" id="PF07494">
    <property type="entry name" value="Reg_prop"/>
    <property type="match status" value="1"/>
</dbReference>
<evidence type="ECO:0000256" key="1">
    <source>
        <dbReference type="ARBA" id="ARBA00000085"/>
    </source>
</evidence>
<protein>
    <recommendedName>
        <fullName evidence="2">histidine kinase</fullName>
        <ecNumber evidence="2">2.7.13.3</ecNumber>
    </recommendedName>
</protein>
<evidence type="ECO:0000256" key="4">
    <source>
        <dbReference type="SAM" id="Phobius"/>
    </source>
</evidence>
<gene>
    <name evidence="6" type="ORF">LZZ85_03280</name>
</gene>
<evidence type="ECO:0000313" key="7">
    <source>
        <dbReference type="Proteomes" id="UP001165367"/>
    </source>
</evidence>
<dbReference type="PANTHER" id="PTHR43547:SF2">
    <property type="entry name" value="HYBRID SIGNAL TRANSDUCTION HISTIDINE KINASE C"/>
    <property type="match status" value="1"/>
</dbReference>
<organism evidence="6 7">
    <name type="scientific">Terrimonas ginsenosidimutans</name>
    <dbReference type="NCBI Taxonomy" id="2908004"/>
    <lineage>
        <taxon>Bacteria</taxon>
        <taxon>Pseudomonadati</taxon>
        <taxon>Bacteroidota</taxon>
        <taxon>Chitinophagia</taxon>
        <taxon>Chitinophagales</taxon>
        <taxon>Chitinophagaceae</taxon>
        <taxon>Terrimonas</taxon>
    </lineage>
</organism>
<dbReference type="Gene3D" id="3.30.565.10">
    <property type="entry name" value="Histidine kinase-like ATPase, C-terminal domain"/>
    <property type="match status" value="1"/>
</dbReference>
<feature type="transmembrane region" description="Helical" evidence="4">
    <location>
        <begin position="911"/>
        <end position="931"/>
    </location>
</feature>